<feature type="transmembrane region" description="Helical" evidence="2">
    <location>
        <begin position="171"/>
        <end position="199"/>
    </location>
</feature>
<accession>A0A517YSX9</accession>
<keyword evidence="2" id="KW-1133">Transmembrane helix</keyword>
<gene>
    <name evidence="3" type="ORF">KS4_13670</name>
</gene>
<organism evidence="3 4">
    <name type="scientific">Poriferisphaera corsica</name>
    <dbReference type="NCBI Taxonomy" id="2528020"/>
    <lineage>
        <taxon>Bacteria</taxon>
        <taxon>Pseudomonadati</taxon>
        <taxon>Planctomycetota</taxon>
        <taxon>Phycisphaerae</taxon>
        <taxon>Phycisphaerales</taxon>
        <taxon>Phycisphaeraceae</taxon>
        <taxon>Poriferisphaera</taxon>
    </lineage>
</organism>
<evidence type="ECO:0000256" key="1">
    <source>
        <dbReference type="SAM" id="MobiDB-lite"/>
    </source>
</evidence>
<dbReference type="OrthoDB" id="260428at2"/>
<dbReference type="EMBL" id="CP036425">
    <property type="protein sequence ID" value="QDU33321.1"/>
    <property type="molecule type" value="Genomic_DNA"/>
</dbReference>
<protein>
    <submittedName>
        <fullName evidence="3">Uncharacterized protein</fullName>
    </submittedName>
</protein>
<feature type="transmembrane region" description="Helical" evidence="2">
    <location>
        <begin position="38"/>
        <end position="55"/>
    </location>
</feature>
<keyword evidence="2" id="KW-0472">Membrane</keyword>
<feature type="transmembrane region" description="Helical" evidence="2">
    <location>
        <begin position="266"/>
        <end position="295"/>
    </location>
</feature>
<evidence type="ECO:0000256" key="2">
    <source>
        <dbReference type="SAM" id="Phobius"/>
    </source>
</evidence>
<keyword evidence="2" id="KW-0812">Transmembrane</keyword>
<reference evidence="3 4" key="1">
    <citation type="submission" date="2019-02" db="EMBL/GenBank/DDBJ databases">
        <title>Deep-cultivation of Planctomycetes and their phenomic and genomic characterization uncovers novel biology.</title>
        <authorList>
            <person name="Wiegand S."/>
            <person name="Jogler M."/>
            <person name="Boedeker C."/>
            <person name="Pinto D."/>
            <person name="Vollmers J."/>
            <person name="Rivas-Marin E."/>
            <person name="Kohn T."/>
            <person name="Peeters S.H."/>
            <person name="Heuer A."/>
            <person name="Rast P."/>
            <person name="Oberbeckmann S."/>
            <person name="Bunk B."/>
            <person name="Jeske O."/>
            <person name="Meyerdierks A."/>
            <person name="Storesund J.E."/>
            <person name="Kallscheuer N."/>
            <person name="Luecker S."/>
            <person name="Lage O.M."/>
            <person name="Pohl T."/>
            <person name="Merkel B.J."/>
            <person name="Hornburger P."/>
            <person name="Mueller R.-W."/>
            <person name="Bruemmer F."/>
            <person name="Labrenz M."/>
            <person name="Spormann A.M."/>
            <person name="Op den Camp H."/>
            <person name="Overmann J."/>
            <person name="Amann R."/>
            <person name="Jetten M.S.M."/>
            <person name="Mascher T."/>
            <person name="Medema M.H."/>
            <person name="Devos D.P."/>
            <person name="Kaster A.-K."/>
            <person name="Ovreas L."/>
            <person name="Rohde M."/>
            <person name="Galperin M.Y."/>
            <person name="Jogler C."/>
        </authorList>
    </citation>
    <scope>NUCLEOTIDE SEQUENCE [LARGE SCALE GENOMIC DNA]</scope>
    <source>
        <strain evidence="3 4">KS4</strain>
    </source>
</reference>
<keyword evidence="4" id="KW-1185">Reference proteome</keyword>
<feature type="region of interest" description="Disordered" evidence="1">
    <location>
        <begin position="377"/>
        <end position="412"/>
    </location>
</feature>
<dbReference type="RefSeq" id="WP_145076263.1">
    <property type="nucleotide sequence ID" value="NZ_CP036425.1"/>
</dbReference>
<feature type="transmembrane region" description="Helical" evidence="2">
    <location>
        <begin position="126"/>
        <end position="150"/>
    </location>
</feature>
<evidence type="ECO:0000313" key="3">
    <source>
        <dbReference type="EMBL" id="QDU33321.1"/>
    </source>
</evidence>
<feature type="transmembrane region" description="Helical" evidence="2">
    <location>
        <begin position="341"/>
        <end position="365"/>
    </location>
</feature>
<proteinExistence type="predicted"/>
<dbReference type="AlphaFoldDB" id="A0A517YSX9"/>
<feature type="transmembrane region" description="Helical" evidence="2">
    <location>
        <begin position="205"/>
        <end position="229"/>
    </location>
</feature>
<evidence type="ECO:0000313" key="4">
    <source>
        <dbReference type="Proteomes" id="UP000317369"/>
    </source>
</evidence>
<name>A0A517YSX9_9BACT</name>
<dbReference type="KEGG" id="pcor:KS4_13670"/>
<sequence>MLQDRSYRVRVEGLDWNALFSFINITRAFRTAIHPAKMLLAMLMVIITYLSGLGLDEIFTQSIFQNTIQAELFAFRDLILSAVSLDFGYHNFMADVPTQSSGVIGALFQMVVGIPMSLAINHTAYFAIFTFWIFILNLFFGGSISRLAALQATRNLRPSFITGLQYVYHNFFSFLGSVLLPLILITLFSVILALVGLLFNLPVLNFIAALTFGLLIFLGIIISLLLIGFAGAANLMFPSVATDNTDAFDTISRTYNYVMRQPWRFVAYNAFALFYGAITYLFLALVIFLALWVTITFTGFFVPSFHELLPDPKLGELPFYTSQSSLGQTTIANVVTVWVKLLIALLPAFAFSYYYTAQTFIYLLLRKHSDGTELEHVHLTPGDDPLENSMDDPTLADKLIKDKTPDPSSETE</sequence>
<dbReference type="Proteomes" id="UP000317369">
    <property type="component" value="Chromosome"/>
</dbReference>